<dbReference type="InterPro" id="IPR036396">
    <property type="entry name" value="Cyt_P450_sf"/>
</dbReference>
<dbReference type="PROSITE" id="PS00086">
    <property type="entry name" value="CYTOCHROME_P450"/>
    <property type="match status" value="1"/>
</dbReference>
<dbReference type="RefSeq" id="XP_045289741.1">
    <property type="nucleotide sequence ID" value="XM_045429846.1"/>
</dbReference>
<dbReference type="InterPro" id="IPR002401">
    <property type="entry name" value="Cyt_P450_E_grp-I"/>
</dbReference>
<dbReference type="SUPFAM" id="SSF48264">
    <property type="entry name" value="Cytochrome P450"/>
    <property type="match status" value="1"/>
</dbReference>
<dbReference type="Pfam" id="PF00067">
    <property type="entry name" value="p450"/>
    <property type="match status" value="1"/>
</dbReference>
<dbReference type="HOGENOM" id="CLU_001570_25_2_1"/>
<dbReference type="GO" id="GO:0004497">
    <property type="term" value="F:monooxygenase activity"/>
    <property type="evidence" value="ECO:0007669"/>
    <property type="project" value="UniProtKB-KW"/>
</dbReference>
<dbReference type="Gene3D" id="1.10.630.10">
    <property type="entry name" value="Cytochrome P450"/>
    <property type="match status" value="1"/>
</dbReference>
<comment type="similarity">
    <text evidence="2 7">Belongs to the cytochrome P450 family.</text>
</comment>
<reference evidence="8" key="1">
    <citation type="submission" date="2009-02" db="EMBL/GenBank/DDBJ databases">
        <title>The Genome Sequence of Ajellomyces capsulatus strain G186AR.</title>
        <authorList>
            <consortium name="The Broad Institute Genome Sequencing Platform"/>
            <person name="Champion M."/>
            <person name="Cuomo C."/>
            <person name="Ma L.-J."/>
            <person name="Henn M.R."/>
            <person name="Sil A."/>
            <person name="Goldman B."/>
            <person name="Young S.K."/>
            <person name="Kodira C.D."/>
            <person name="Zeng Q."/>
            <person name="Koehrsen M."/>
            <person name="Alvarado L."/>
            <person name="Berlin A."/>
            <person name="Borenstein D."/>
            <person name="Chen Z."/>
            <person name="Engels R."/>
            <person name="Freedman E."/>
            <person name="Gellesch M."/>
            <person name="Goldberg J."/>
            <person name="Griggs A."/>
            <person name="Gujja S."/>
            <person name="Heiman D."/>
            <person name="Hepburn T."/>
            <person name="Howarth C."/>
            <person name="Jen D."/>
            <person name="Larson L."/>
            <person name="Lewis B."/>
            <person name="Mehta T."/>
            <person name="Park D."/>
            <person name="Pearson M."/>
            <person name="Roberts A."/>
            <person name="Saif S."/>
            <person name="Shea T."/>
            <person name="Shenoy N."/>
            <person name="Sisk P."/>
            <person name="Stolte C."/>
            <person name="Sykes S."/>
            <person name="Walk T."/>
            <person name="White J."/>
            <person name="Yandava C."/>
            <person name="Klein B."/>
            <person name="McEwen J.G."/>
            <person name="Puccia R."/>
            <person name="Goldman G.H."/>
            <person name="Felipe M.S."/>
            <person name="Nino-Vega G."/>
            <person name="San-Blas G."/>
            <person name="Taylor J."/>
            <person name="Mendoza L."/>
            <person name="Galagan J."/>
            <person name="Nusbaum C."/>
            <person name="Birren B."/>
        </authorList>
    </citation>
    <scope>NUCLEOTIDE SEQUENCE</scope>
    <source>
        <strain evidence="8">G186AR</strain>
    </source>
</reference>
<keyword evidence="4 7" id="KW-0560">Oxidoreductase</keyword>
<evidence type="ECO:0000256" key="2">
    <source>
        <dbReference type="ARBA" id="ARBA00010617"/>
    </source>
</evidence>
<dbReference type="InParanoid" id="C0NHH5"/>
<comment type="cofactor">
    <cofactor evidence="1 6">
        <name>heme</name>
        <dbReference type="ChEBI" id="CHEBI:30413"/>
    </cofactor>
</comment>
<evidence type="ECO:0000256" key="3">
    <source>
        <dbReference type="ARBA" id="ARBA00022723"/>
    </source>
</evidence>
<keyword evidence="5 6" id="KW-0408">Iron</keyword>
<dbReference type="Proteomes" id="UP000001631">
    <property type="component" value="Unassembled WGS sequence"/>
</dbReference>
<keyword evidence="6 7" id="KW-0349">Heme</keyword>
<keyword evidence="3 6" id="KW-0479">Metal-binding</keyword>
<gene>
    <name evidence="8" type="ORF">HCBG_02797</name>
</gene>
<evidence type="ECO:0000313" key="9">
    <source>
        <dbReference type="Proteomes" id="UP000001631"/>
    </source>
</evidence>
<dbReference type="InterPro" id="IPR017972">
    <property type="entry name" value="Cyt_P450_CS"/>
</dbReference>
<evidence type="ECO:0000256" key="5">
    <source>
        <dbReference type="ARBA" id="ARBA00023004"/>
    </source>
</evidence>
<dbReference type="CDD" id="cd11070">
    <property type="entry name" value="CYP56-like"/>
    <property type="match status" value="1"/>
</dbReference>
<dbReference type="PANTHER" id="PTHR24305:SF166">
    <property type="entry name" value="CYTOCHROME P450 12A4, MITOCHONDRIAL-RELATED"/>
    <property type="match status" value="1"/>
</dbReference>
<dbReference type="AlphaFoldDB" id="C0NHH5"/>
<evidence type="ECO:0000256" key="4">
    <source>
        <dbReference type="ARBA" id="ARBA00023002"/>
    </source>
</evidence>
<organism evidence="8 9">
    <name type="scientific">Ajellomyces capsulatus (strain G186AR / H82 / ATCC MYA-2454 / RMSCC 2432)</name>
    <name type="common">Darling's disease fungus</name>
    <name type="synonym">Histoplasma capsulatum</name>
    <dbReference type="NCBI Taxonomy" id="447093"/>
    <lineage>
        <taxon>Eukaryota</taxon>
        <taxon>Fungi</taxon>
        <taxon>Dikarya</taxon>
        <taxon>Ascomycota</taxon>
        <taxon>Pezizomycotina</taxon>
        <taxon>Eurotiomycetes</taxon>
        <taxon>Eurotiomycetidae</taxon>
        <taxon>Onygenales</taxon>
        <taxon>Ajellomycetaceae</taxon>
        <taxon>Histoplasma</taxon>
    </lineage>
</organism>
<evidence type="ECO:0000256" key="1">
    <source>
        <dbReference type="ARBA" id="ARBA00001971"/>
    </source>
</evidence>
<keyword evidence="9" id="KW-1185">Reference proteome</keyword>
<proteinExistence type="inferred from homology"/>
<sequence>MCRVSIHPGSRVNIFKAGQFKPRWSPRNPLSSIMLARRSGLPIFISPVLSKSIPWMVLGPYLQPFFQKHLPALLYDRLDIVTHGWEYRRGREFHERLGNIFALVTPDECLIWVADPAVGASILQRRNDFPQAPIVAKILGLYGPNVFSLINEDCTQANGEEWKRHRRMFAANLDERISKTVWTESCRHASEMIKYMLKNPGNKTLDGLRSIAINVIGQAGFNQSGVWAPTMRNRTGKATTGKAAFWETFSLTTEMLLEGALLPTKVMRLPFMPPTLRLMGYHMERAPIYMKEVLDEERKAVENSTGRRNNFLSFLLKLSDEEKNSGDNGFSLADDEISGNLFVFSTAGFETTSNTMGYAVAHLAVYPELQDWIREELRTLDPDPSKWKYEEVFPKCRRTLALMFETLRFFPPVLHSNRSVFKPQQIVDGNRTRLLTPPMDILICQLSMHLDPTIWGADVNEFRPSRWIDESGQLITPPKGAYIPWSSGPRICPGIKMSQVEFVATLTTLFRSARCDPLPTAGIEEPEALRQRLLRVTLDSVSKLSLQIRHANEVHLRWTAV</sequence>
<dbReference type="EMBL" id="GG663365">
    <property type="protein sequence ID" value="EEH09260.1"/>
    <property type="molecule type" value="Genomic_DNA"/>
</dbReference>
<dbReference type="PRINTS" id="PR00385">
    <property type="entry name" value="P450"/>
</dbReference>
<evidence type="ECO:0000313" key="8">
    <source>
        <dbReference type="EMBL" id="EEH09260.1"/>
    </source>
</evidence>
<evidence type="ECO:0000256" key="6">
    <source>
        <dbReference type="PIRSR" id="PIRSR602401-1"/>
    </source>
</evidence>
<dbReference type="GeneID" id="69035813"/>
<feature type="binding site" description="axial binding residue" evidence="6">
    <location>
        <position position="492"/>
    </location>
    <ligand>
        <name>heme</name>
        <dbReference type="ChEBI" id="CHEBI:30413"/>
    </ligand>
    <ligandPart>
        <name>Fe</name>
        <dbReference type="ChEBI" id="CHEBI:18248"/>
    </ligandPart>
</feature>
<name>C0NHH5_AJECG</name>
<dbReference type="InterPro" id="IPR050121">
    <property type="entry name" value="Cytochrome_P450_monoxygenase"/>
</dbReference>
<dbReference type="GO" id="GO:0016705">
    <property type="term" value="F:oxidoreductase activity, acting on paired donors, with incorporation or reduction of molecular oxygen"/>
    <property type="evidence" value="ECO:0007669"/>
    <property type="project" value="InterPro"/>
</dbReference>
<dbReference type="InterPro" id="IPR001128">
    <property type="entry name" value="Cyt_P450"/>
</dbReference>
<protein>
    <submittedName>
        <fullName evidence="8">Cytochrome P450</fullName>
    </submittedName>
</protein>
<dbReference type="GO" id="GO:0020037">
    <property type="term" value="F:heme binding"/>
    <property type="evidence" value="ECO:0007669"/>
    <property type="project" value="InterPro"/>
</dbReference>
<keyword evidence="7" id="KW-0503">Monooxygenase</keyword>
<dbReference type="VEuPathDB" id="FungiDB:I7I50_10152"/>
<dbReference type="PRINTS" id="PR00463">
    <property type="entry name" value="EP450I"/>
</dbReference>
<dbReference type="GO" id="GO:0005506">
    <property type="term" value="F:iron ion binding"/>
    <property type="evidence" value="ECO:0007669"/>
    <property type="project" value="InterPro"/>
</dbReference>
<accession>C0NHH5</accession>
<dbReference type="PANTHER" id="PTHR24305">
    <property type="entry name" value="CYTOCHROME P450"/>
    <property type="match status" value="1"/>
</dbReference>
<dbReference type="STRING" id="447093.C0NHH5"/>
<evidence type="ECO:0000256" key="7">
    <source>
        <dbReference type="RuleBase" id="RU000461"/>
    </source>
</evidence>